<feature type="region of interest" description="Disordered" evidence="6">
    <location>
        <begin position="209"/>
        <end position="230"/>
    </location>
</feature>
<dbReference type="InterPro" id="IPR017150">
    <property type="entry name" value="Pept_M20_glutamate_carboxypep"/>
</dbReference>
<dbReference type="PANTHER" id="PTHR43808:SF9">
    <property type="entry name" value="BLL0789 PROTEIN"/>
    <property type="match status" value="1"/>
</dbReference>
<dbReference type="Proteomes" id="UP000265581">
    <property type="component" value="Unassembled WGS sequence"/>
</dbReference>
<dbReference type="SUPFAM" id="SSF55031">
    <property type="entry name" value="Bacterial exopeptidase dimerisation domain"/>
    <property type="match status" value="1"/>
</dbReference>
<dbReference type="AlphaFoldDB" id="A0A371P3Q5"/>
<name>A0A371P3Q5_9ACTN</name>
<dbReference type="Pfam" id="PF01546">
    <property type="entry name" value="Peptidase_M20"/>
    <property type="match status" value="1"/>
</dbReference>
<dbReference type="Gene3D" id="3.30.70.360">
    <property type="match status" value="1"/>
</dbReference>
<protein>
    <submittedName>
        <fullName evidence="8">M20 family peptidase</fullName>
    </submittedName>
</protein>
<dbReference type="InterPro" id="IPR001261">
    <property type="entry name" value="ArgE/DapE_CS"/>
</dbReference>
<keyword evidence="2" id="KW-0479">Metal-binding</keyword>
<evidence type="ECO:0000256" key="5">
    <source>
        <dbReference type="PIRSR" id="PIRSR037238-1"/>
    </source>
</evidence>
<dbReference type="EMBL" id="QUBR01000002">
    <property type="protein sequence ID" value="REK70561.1"/>
    <property type="molecule type" value="Genomic_DNA"/>
</dbReference>
<dbReference type="CDD" id="cd03885">
    <property type="entry name" value="M20_CPDG2"/>
    <property type="match status" value="1"/>
</dbReference>
<feature type="compositionally biased region" description="Low complexity" evidence="6">
    <location>
        <begin position="209"/>
        <end position="225"/>
    </location>
</feature>
<accession>A0A371P3Q5</accession>
<evidence type="ECO:0000259" key="7">
    <source>
        <dbReference type="Pfam" id="PF07687"/>
    </source>
</evidence>
<evidence type="ECO:0000256" key="1">
    <source>
        <dbReference type="ARBA" id="ARBA00001947"/>
    </source>
</evidence>
<keyword evidence="4" id="KW-0862">Zinc</keyword>
<dbReference type="PROSITE" id="PS00758">
    <property type="entry name" value="ARGE_DAPE_CPG2_1"/>
    <property type="match status" value="1"/>
</dbReference>
<keyword evidence="3" id="KW-0378">Hydrolase</keyword>
<dbReference type="PIRSF" id="PIRSF037238">
    <property type="entry name" value="Carboxypeptidase_G2"/>
    <property type="match status" value="1"/>
</dbReference>
<feature type="active site" description="Proton acceptor" evidence="5">
    <location>
        <position position="127"/>
    </location>
</feature>
<dbReference type="SUPFAM" id="SSF53187">
    <property type="entry name" value="Zn-dependent exopeptidases"/>
    <property type="match status" value="1"/>
</dbReference>
<dbReference type="InterPro" id="IPR002933">
    <property type="entry name" value="Peptidase_M20"/>
</dbReference>
<keyword evidence="9" id="KW-1185">Reference proteome</keyword>
<sequence>MDLDALIADARDMIECESPSSDLAAVARSADVVARVGERWLGSAPERIVIDGRTHLRWRTGDQSSGVLLVGHHDTVWPIGSLKRHPFSVDGGVLRGPGCFDMKTGLAMAFQAAAGLDGVTVLVTGDEELGSPSSRALIEDEARAVGAALVLEGAAPGGALKSERKGVSLYDVAVEGRAAHAGLEPERGVNATLELAHLALAVADLSDATAGTTSTPTTARSGQTTNTVPSEGSFAVDVRVRTLAEQDRVDAAIRSLRPVIDGASSVVTGGPNRPPMEAWTSTQLLERVAAIAERLGLACPEAVAVGGASDGNFTAGVGTPTLDGLGAVGGGAHADDEHVLVDALGPRLSLVRALVVDVLATSTNQALQSRAVRP</sequence>
<evidence type="ECO:0000256" key="3">
    <source>
        <dbReference type="ARBA" id="ARBA00022801"/>
    </source>
</evidence>
<dbReference type="GO" id="GO:0016787">
    <property type="term" value="F:hydrolase activity"/>
    <property type="evidence" value="ECO:0007669"/>
    <property type="project" value="UniProtKB-KW"/>
</dbReference>
<dbReference type="Gene3D" id="3.40.630.10">
    <property type="entry name" value="Zn peptidases"/>
    <property type="match status" value="1"/>
</dbReference>
<dbReference type="RefSeq" id="WP_119705151.1">
    <property type="nucleotide sequence ID" value="NZ_JBHSOI010000002.1"/>
</dbReference>
<feature type="domain" description="Peptidase M20 dimerisation" evidence="7">
    <location>
        <begin position="163"/>
        <end position="255"/>
    </location>
</feature>
<proteinExistence type="predicted"/>
<organism evidence="8 9">
    <name type="scientific">Aeromicrobium endophyticum</name>
    <dbReference type="NCBI Taxonomy" id="2292704"/>
    <lineage>
        <taxon>Bacteria</taxon>
        <taxon>Bacillati</taxon>
        <taxon>Actinomycetota</taxon>
        <taxon>Actinomycetes</taxon>
        <taxon>Propionibacteriales</taxon>
        <taxon>Nocardioidaceae</taxon>
        <taxon>Aeromicrobium</taxon>
    </lineage>
</organism>
<dbReference type="Pfam" id="PF07687">
    <property type="entry name" value="M20_dimer"/>
    <property type="match status" value="1"/>
</dbReference>
<comment type="cofactor">
    <cofactor evidence="1">
        <name>Zn(2+)</name>
        <dbReference type="ChEBI" id="CHEBI:29105"/>
    </cofactor>
</comment>
<dbReference type="PANTHER" id="PTHR43808">
    <property type="entry name" value="ACETYLORNITHINE DEACETYLASE"/>
    <property type="match status" value="1"/>
</dbReference>
<evidence type="ECO:0000256" key="4">
    <source>
        <dbReference type="ARBA" id="ARBA00022833"/>
    </source>
</evidence>
<dbReference type="InterPro" id="IPR036264">
    <property type="entry name" value="Bact_exopeptidase_dim_dom"/>
</dbReference>
<dbReference type="OrthoDB" id="9783294at2"/>
<dbReference type="InterPro" id="IPR050072">
    <property type="entry name" value="Peptidase_M20A"/>
</dbReference>
<evidence type="ECO:0000313" key="9">
    <source>
        <dbReference type="Proteomes" id="UP000265581"/>
    </source>
</evidence>
<evidence type="ECO:0000313" key="8">
    <source>
        <dbReference type="EMBL" id="REK70561.1"/>
    </source>
</evidence>
<dbReference type="GO" id="GO:0046872">
    <property type="term" value="F:metal ion binding"/>
    <property type="evidence" value="ECO:0007669"/>
    <property type="project" value="UniProtKB-KW"/>
</dbReference>
<gene>
    <name evidence="8" type="ORF">DX116_15680</name>
</gene>
<reference evidence="8 9" key="1">
    <citation type="submission" date="2018-08" db="EMBL/GenBank/DDBJ databases">
        <title>Aeromicrobium sp. M2KJ-4, whole genome shotgun sequence.</title>
        <authorList>
            <person name="Tuo L."/>
        </authorList>
    </citation>
    <scope>NUCLEOTIDE SEQUENCE [LARGE SCALE GENOMIC DNA]</scope>
    <source>
        <strain evidence="8 9">M2KJ-4</strain>
    </source>
</reference>
<comment type="caution">
    <text evidence="8">The sequence shown here is derived from an EMBL/GenBank/DDBJ whole genome shotgun (WGS) entry which is preliminary data.</text>
</comment>
<evidence type="ECO:0000256" key="2">
    <source>
        <dbReference type="ARBA" id="ARBA00022723"/>
    </source>
</evidence>
<evidence type="ECO:0000256" key="6">
    <source>
        <dbReference type="SAM" id="MobiDB-lite"/>
    </source>
</evidence>
<feature type="active site" evidence="5">
    <location>
        <position position="74"/>
    </location>
</feature>
<dbReference type="InterPro" id="IPR011650">
    <property type="entry name" value="Peptidase_M20_dimer"/>
</dbReference>